<name>A0ABP6ZQ46_9ACTN</name>
<feature type="signal peptide" evidence="5">
    <location>
        <begin position="1"/>
        <end position="25"/>
    </location>
</feature>
<sequence>MMTMKRPRLLAVVGAAALLAGCGTAATSTQPVSQARPAAALAADDSIPTCDQDGKSAVASIDPGRITTSASSWPSDSTMAEIKSRGKLIAGVAGDVTLWGSRDPFTSKLAGFDIDVVKRVAQELGLDPNRDVEYKVINFAQRLPKLQDGEVDLVADTMTMNCARWFGTDDNLKNYINFSTEYYRAGQKLLVRSDSDAQNVKDLGDATVCTTEGSTSLENIKDLVKSTVVVSDVGECLVKFQEGEATAITSDDTVLAGFAKQDPYAKVMAGEPLNVVPYGLGTASDAADLTQFVNVVLEDMRRDGTLDRLYTKWMSGSGTQPDVPPAVYGRTAAELKEARG</sequence>
<keyword evidence="8" id="KW-1185">Reference proteome</keyword>
<comment type="similarity">
    <text evidence="1 4">Belongs to the bacterial solute-binding protein 3 family.</text>
</comment>
<gene>
    <name evidence="7" type="ORF">GCM10022223_36690</name>
</gene>
<dbReference type="InterPro" id="IPR051455">
    <property type="entry name" value="Bact_solute-bind_prot3"/>
</dbReference>
<dbReference type="InterPro" id="IPR001638">
    <property type="entry name" value="Solute-binding_3/MltF_N"/>
</dbReference>
<keyword evidence="3 5" id="KW-0732">Signal</keyword>
<evidence type="ECO:0000256" key="5">
    <source>
        <dbReference type="SAM" id="SignalP"/>
    </source>
</evidence>
<protein>
    <submittedName>
        <fullName evidence="7">Glutamate ABC transporter substrate-binding protein</fullName>
    </submittedName>
</protein>
<reference evidence="8" key="1">
    <citation type="journal article" date="2019" name="Int. J. Syst. Evol. Microbiol.">
        <title>The Global Catalogue of Microorganisms (GCM) 10K type strain sequencing project: providing services to taxonomists for standard genome sequencing and annotation.</title>
        <authorList>
            <consortium name="The Broad Institute Genomics Platform"/>
            <consortium name="The Broad Institute Genome Sequencing Center for Infectious Disease"/>
            <person name="Wu L."/>
            <person name="Ma J."/>
        </authorList>
    </citation>
    <scope>NUCLEOTIDE SEQUENCE [LARGE SCALE GENOMIC DNA]</scope>
    <source>
        <strain evidence="8">JCM 16902</strain>
    </source>
</reference>
<dbReference type="PROSITE" id="PS51257">
    <property type="entry name" value="PROKAR_LIPOPROTEIN"/>
    <property type="match status" value="1"/>
</dbReference>
<evidence type="ECO:0000256" key="3">
    <source>
        <dbReference type="ARBA" id="ARBA00022729"/>
    </source>
</evidence>
<evidence type="ECO:0000313" key="8">
    <source>
        <dbReference type="Proteomes" id="UP001501074"/>
    </source>
</evidence>
<evidence type="ECO:0000313" key="7">
    <source>
        <dbReference type="EMBL" id="GAA3616836.1"/>
    </source>
</evidence>
<dbReference type="EMBL" id="BAAAZO010000006">
    <property type="protein sequence ID" value="GAA3616836.1"/>
    <property type="molecule type" value="Genomic_DNA"/>
</dbReference>
<dbReference type="Proteomes" id="UP001501074">
    <property type="component" value="Unassembled WGS sequence"/>
</dbReference>
<dbReference type="PROSITE" id="PS01039">
    <property type="entry name" value="SBP_BACTERIAL_3"/>
    <property type="match status" value="1"/>
</dbReference>
<evidence type="ECO:0000256" key="2">
    <source>
        <dbReference type="ARBA" id="ARBA00022448"/>
    </source>
</evidence>
<accession>A0ABP6ZQ46</accession>
<dbReference type="Gene3D" id="3.40.190.10">
    <property type="entry name" value="Periplasmic binding protein-like II"/>
    <property type="match status" value="2"/>
</dbReference>
<evidence type="ECO:0000256" key="4">
    <source>
        <dbReference type="RuleBase" id="RU003744"/>
    </source>
</evidence>
<dbReference type="SUPFAM" id="SSF53850">
    <property type="entry name" value="Periplasmic binding protein-like II"/>
    <property type="match status" value="1"/>
</dbReference>
<comment type="caution">
    <text evidence="7">The sequence shown here is derived from an EMBL/GenBank/DDBJ whole genome shotgun (WGS) entry which is preliminary data.</text>
</comment>
<dbReference type="CDD" id="cd13690">
    <property type="entry name" value="PBP2_GluB"/>
    <property type="match status" value="1"/>
</dbReference>
<feature type="chain" id="PRO_5046060458" evidence="5">
    <location>
        <begin position="26"/>
        <end position="340"/>
    </location>
</feature>
<dbReference type="SMART" id="SM00062">
    <property type="entry name" value="PBPb"/>
    <property type="match status" value="1"/>
</dbReference>
<keyword evidence="2" id="KW-0813">Transport</keyword>
<dbReference type="PANTHER" id="PTHR30085">
    <property type="entry name" value="AMINO ACID ABC TRANSPORTER PERMEASE"/>
    <property type="match status" value="1"/>
</dbReference>
<evidence type="ECO:0000256" key="1">
    <source>
        <dbReference type="ARBA" id="ARBA00010333"/>
    </source>
</evidence>
<proteinExistence type="inferred from homology"/>
<dbReference type="PANTHER" id="PTHR30085:SF6">
    <property type="entry name" value="ABC TRANSPORTER GLUTAMINE-BINDING PROTEIN GLNH"/>
    <property type="match status" value="1"/>
</dbReference>
<evidence type="ECO:0000259" key="6">
    <source>
        <dbReference type="SMART" id="SM00062"/>
    </source>
</evidence>
<feature type="domain" description="Solute-binding protein family 3/N-terminal" evidence="6">
    <location>
        <begin position="87"/>
        <end position="317"/>
    </location>
</feature>
<dbReference type="InterPro" id="IPR018313">
    <property type="entry name" value="SBP_3_CS"/>
</dbReference>
<dbReference type="Pfam" id="PF00497">
    <property type="entry name" value="SBP_bac_3"/>
    <property type="match status" value="1"/>
</dbReference>
<organism evidence="7 8">
    <name type="scientific">Kineosporia mesophila</name>
    <dbReference type="NCBI Taxonomy" id="566012"/>
    <lineage>
        <taxon>Bacteria</taxon>
        <taxon>Bacillati</taxon>
        <taxon>Actinomycetota</taxon>
        <taxon>Actinomycetes</taxon>
        <taxon>Kineosporiales</taxon>
        <taxon>Kineosporiaceae</taxon>
        <taxon>Kineosporia</taxon>
    </lineage>
</organism>